<reference evidence="1 2" key="1">
    <citation type="submission" date="2021-04" db="EMBL/GenBank/DDBJ databases">
        <title>Genomics, taxonomy and metabolism of representatives of sulfur bacteria of the genus Thiothrix: Thiothrix fructosivorans QT, Thiothrix unzii A1T and three new species, Thiothrix subterranea sp. nov., Thiothrix litoralis sp. nov. and 'Candidatus Thiothrix anitrata' sp. nov.</title>
        <authorList>
            <person name="Ravin N.V."/>
            <person name="Smolyakov D."/>
            <person name="Rudenko T.S."/>
            <person name="Mardanov A.V."/>
            <person name="Beletsky A.V."/>
            <person name="Markov N.D."/>
            <person name="Fomenkov A.I."/>
            <person name="Roberts R.J."/>
            <person name="Karnachuk O.V."/>
            <person name="Novikov A."/>
            <person name="Grabovich M.Y."/>
        </authorList>
    </citation>
    <scope>NUCLEOTIDE SEQUENCE [LARGE SCALE GENOMIC DNA]</scope>
    <source>
        <strain evidence="1 2">AS</strain>
    </source>
</reference>
<dbReference type="InterPro" id="IPR036597">
    <property type="entry name" value="Fido-like_dom_sf"/>
</dbReference>
<dbReference type="RefSeq" id="WP_210221464.1">
    <property type="nucleotide sequence ID" value="NZ_CP072801.1"/>
</dbReference>
<protein>
    <submittedName>
        <fullName evidence="1">Uncharacterized protein</fullName>
    </submittedName>
</protein>
<dbReference type="Proteomes" id="UP000672039">
    <property type="component" value="Chromosome"/>
</dbReference>
<dbReference type="Gene3D" id="1.10.3290.10">
    <property type="entry name" value="Fido-like domain"/>
    <property type="match status" value="1"/>
</dbReference>
<gene>
    <name evidence="1" type="ORF">J9253_13545</name>
</gene>
<dbReference type="EMBL" id="CP072801">
    <property type="protein sequence ID" value="QTR45031.1"/>
    <property type="molecule type" value="Genomic_DNA"/>
</dbReference>
<evidence type="ECO:0000313" key="2">
    <source>
        <dbReference type="Proteomes" id="UP000672039"/>
    </source>
</evidence>
<sequence length="128" mass="14450">MEADNIAEDRGESIGMMEPLLVSGTSRFRPELADLALELTAKSTALRKSLPVGIARALSDLVRSMNCYYSNLIEGHDTHPIDIERALNEDYSTDSRKRDLQLEAKAHIAVQQWSGVYWLRNRHAHRCA</sequence>
<evidence type="ECO:0000313" key="1">
    <source>
        <dbReference type="EMBL" id="QTR45031.1"/>
    </source>
</evidence>
<keyword evidence="2" id="KW-1185">Reference proteome</keyword>
<name>A0ABX7WPQ9_9GAMM</name>
<accession>A0ABX7WPQ9</accession>
<proteinExistence type="predicted"/>
<organism evidence="1 2">
    <name type="scientific">Thiothrix litoralis</name>
    <dbReference type="NCBI Taxonomy" id="2891210"/>
    <lineage>
        <taxon>Bacteria</taxon>
        <taxon>Pseudomonadati</taxon>
        <taxon>Pseudomonadota</taxon>
        <taxon>Gammaproteobacteria</taxon>
        <taxon>Thiotrichales</taxon>
        <taxon>Thiotrichaceae</taxon>
        <taxon>Thiothrix</taxon>
    </lineage>
</organism>